<name>L7RD27_9VIRU</name>
<dbReference type="Proteomes" id="UP000201640">
    <property type="component" value="Segment"/>
</dbReference>
<sequence>MSIFHIPNELFNLIISLLSDKDKIFFLSTCKFYHELKTLFKYDTYIYDYEKTKTLKYKNNIIHKKHTINHIFDVIPENITQLILNKNFYKNSFGFPRYKLSYNHNLEKDFWNKIVQMNIKHLTIDINDLVHFKYIKNIFITDMIIIGDFNQLIPIQRGNEYAVSTWKEAESIIPDNVINLSFQHKPSSDINIPLGVIIIGSTHKCKLFTIPVNINRLNLLNYKTYVLDEIPLLLELSYKIC</sequence>
<proteinExistence type="predicted"/>
<evidence type="ECO:0008006" key="3">
    <source>
        <dbReference type="Google" id="ProtNLM"/>
    </source>
</evidence>
<evidence type="ECO:0000313" key="2">
    <source>
        <dbReference type="Proteomes" id="UP000201640"/>
    </source>
</evidence>
<evidence type="ECO:0000313" key="1">
    <source>
        <dbReference type="EMBL" id="AGC02252.1"/>
    </source>
</evidence>
<dbReference type="KEGG" id="vg:14445813"/>
<organism evidence="1 2">
    <name type="scientific">Acanthamoeba polyphaga moumouvirus</name>
    <dbReference type="NCBI Taxonomy" id="1269028"/>
    <lineage>
        <taxon>Viruses</taxon>
        <taxon>Varidnaviria</taxon>
        <taxon>Bamfordvirae</taxon>
        <taxon>Nucleocytoviricota</taxon>
        <taxon>Megaviricetes</taxon>
        <taxon>Imitervirales</taxon>
        <taxon>Mimiviridae</taxon>
        <taxon>Megamimivirinae</taxon>
        <taxon>Moumouvirus</taxon>
    </lineage>
</organism>
<reference evidence="1 2" key="1">
    <citation type="journal article" date="2012" name="Genome Biol. Evol.">
        <title>Related Giant Viruses in Distant Locations and Different Habitats: Acanthamoeba polyphaga moumouvirus Represents a Third Lineage of the Mimiviridae That Is Close to the Megavirus Lineage.</title>
        <authorList>
            <person name="Yoosuf N."/>
            <person name="Yutin N."/>
            <person name="Colson P."/>
            <person name="Shabalina S.A."/>
            <person name="Pagnier I."/>
            <person name="Robert C."/>
            <person name="Azza S."/>
            <person name="Klose T."/>
            <person name="Wong J."/>
            <person name="Rossmann M.G."/>
            <person name="La Scola B."/>
            <person name="Raoult D."/>
            <person name="Koonin E.V."/>
        </authorList>
    </citation>
    <scope>NUCLEOTIDE SEQUENCE [LARGE SCALE GENOMIC DNA]</scope>
    <source>
        <strain evidence="1 2">M10A</strain>
    </source>
</reference>
<dbReference type="EMBL" id="JX962719">
    <property type="protein sequence ID" value="AGC02252.1"/>
    <property type="molecule type" value="Genomic_DNA"/>
</dbReference>
<protein>
    <recommendedName>
        <fullName evidence="3">F-box and FNIP repeat-containing protein</fullName>
    </recommendedName>
</protein>
<accession>L7RD27</accession>
<gene>
    <name evidence="1" type="ORF">Moumou_00731</name>
</gene>
<keyword evidence="2" id="KW-1185">Reference proteome</keyword>
<dbReference type="GeneID" id="14445813"/>
<dbReference type="RefSeq" id="YP_007354688.1">
    <property type="nucleotide sequence ID" value="NC_020104.1"/>
</dbReference>